<dbReference type="RefSeq" id="WP_373280305.1">
    <property type="nucleotide sequence ID" value="NZ_QKZL01000046.1"/>
</dbReference>
<sequence>METDKYASCAAAKRDIAPALKHRAQKGLNNRAENSHLAYQR</sequence>
<organism evidence="1 2">
    <name type="scientific">Palleronia aestuarii</name>
    <dbReference type="NCBI Taxonomy" id="568105"/>
    <lineage>
        <taxon>Bacteria</taxon>
        <taxon>Pseudomonadati</taxon>
        <taxon>Pseudomonadota</taxon>
        <taxon>Alphaproteobacteria</taxon>
        <taxon>Rhodobacterales</taxon>
        <taxon>Roseobacteraceae</taxon>
        <taxon>Palleronia</taxon>
    </lineage>
</organism>
<dbReference type="Proteomes" id="UP000248916">
    <property type="component" value="Unassembled WGS sequence"/>
</dbReference>
<gene>
    <name evidence="1" type="ORF">LX81_04219</name>
</gene>
<proteinExistence type="predicted"/>
<comment type="caution">
    <text evidence="1">The sequence shown here is derived from an EMBL/GenBank/DDBJ whole genome shotgun (WGS) entry which is preliminary data.</text>
</comment>
<name>A0A2W7NGI7_9RHOB</name>
<evidence type="ECO:0000313" key="1">
    <source>
        <dbReference type="EMBL" id="PZX10382.1"/>
    </source>
</evidence>
<reference evidence="1 2" key="1">
    <citation type="submission" date="2018-06" db="EMBL/GenBank/DDBJ databases">
        <title>Genomic Encyclopedia of Archaeal and Bacterial Type Strains, Phase II (KMG-II): from individual species to whole genera.</title>
        <authorList>
            <person name="Goeker M."/>
        </authorList>
    </citation>
    <scope>NUCLEOTIDE SEQUENCE [LARGE SCALE GENOMIC DNA]</scope>
    <source>
        <strain evidence="1 2">DSM 22009</strain>
    </source>
</reference>
<dbReference type="AlphaFoldDB" id="A0A2W7NGI7"/>
<dbReference type="EMBL" id="QKZL01000046">
    <property type="protein sequence ID" value="PZX10382.1"/>
    <property type="molecule type" value="Genomic_DNA"/>
</dbReference>
<keyword evidence="2" id="KW-1185">Reference proteome</keyword>
<evidence type="ECO:0000313" key="2">
    <source>
        <dbReference type="Proteomes" id="UP000248916"/>
    </source>
</evidence>
<protein>
    <submittedName>
        <fullName evidence="1">Putative transposase</fullName>
    </submittedName>
</protein>
<accession>A0A2W7NGI7</accession>